<dbReference type="InterPro" id="IPR050114">
    <property type="entry name" value="UPF0173_UPF0282_UlaG_hydrolase"/>
</dbReference>
<organism evidence="2 3">
    <name type="scientific">candidate division CSSED10-310 bacterium</name>
    <dbReference type="NCBI Taxonomy" id="2855610"/>
    <lineage>
        <taxon>Bacteria</taxon>
        <taxon>Bacteria division CSSED10-310</taxon>
    </lineage>
</organism>
<sequence length="242" mass="26550">MKITMLGHSTLLLEMDGKRILTDPWLTDSVFWGTLRHHTPVPAPREVLPLDLMIISHGHEDHCDLKTLEKLPKTLPVVIFNRYKRIIREAGFDEVYPVKSGDMVDIGGIKVKATPGKHIGGIVTFLIQATEGKIFFGGDSELCIELEEAIKGMKPDVAVLPISGGGIGPLKFHMDPNDAARLAAASEAKVVIPSHYNLTTGASLLDRIIRKPNCLEEFKNVLATVAQGTEIKVLDVAETWES</sequence>
<dbReference type="Proteomes" id="UP001594351">
    <property type="component" value="Unassembled WGS sequence"/>
</dbReference>
<dbReference type="Gene3D" id="3.60.15.10">
    <property type="entry name" value="Ribonuclease Z/Hydroxyacylglutathione hydrolase-like"/>
    <property type="match status" value="1"/>
</dbReference>
<dbReference type="EMBL" id="JBHPBY010000059">
    <property type="protein sequence ID" value="MFC1849787.1"/>
    <property type="molecule type" value="Genomic_DNA"/>
</dbReference>
<accession>A0ABV6YUA7</accession>
<dbReference type="SUPFAM" id="SSF56281">
    <property type="entry name" value="Metallo-hydrolase/oxidoreductase"/>
    <property type="match status" value="1"/>
</dbReference>
<comment type="caution">
    <text evidence="2">The sequence shown here is derived from an EMBL/GenBank/DDBJ whole genome shotgun (WGS) entry which is preliminary data.</text>
</comment>
<name>A0ABV6YUA7_UNCC1</name>
<keyword evidence="3" id="KW-1185">Reference proteome</keyword>
<dbReference type="Pfam" id="PF13483">
    <property type="entry name" value="Lactamase_B_3"/>
    <property type="match status" value="1"/>
</dbReference>
<proteinExistence type="predicted"/>
<evidence type="ECO:0000313" key="2">
    <source>
        <dbReference type="EMBL" id="MFC1849787.1"/>
    </source>
</evidence>
<dbReference type="InterPro" id="IPR001279">
    <property type="entry name" value="Metallo-B-lactamas"/>
</dbReference>
<feature type="domain" description="Metallo-beta-lactamase" evidence="1">
    <location>
        <begin position="7"/>
        <end position="195"/>
    </location>
</feature>
<evidence type="ECO:0000313" key="3">
    <source>
        <dbReference type="Proteomes" id="UP001594351"/>
    </source>
</evidence>
<reference evidence="2 3" key="1">
    <citation type="submission" date="2024-09" db="EMBL/GenBank/DDBJ databases">
        <title>Laminarin stimulates single cell rates of sulfate reduction while oxygen inhibits transcriptomic activity in coastal marine sediment.</title>
        <authorList>
            <person name="Lindsay M."/>
            <person name="Orcutt B."/>
            <person name="Emerson D."/>
            <person name="Stepanauskas R."/>
            <person name="D'Angelo T."/>
        </authorList>
    </citation>
    <scope>NUCLEOTIDE SEQUENCE [LARGE SCALE GENOMIC DNA]</scope>
    <source>
        <strain evidence="2">SAG AM-311-K15</strain>
    </source>
</reference>
<dbReference type="SMART" id="SM00849">
    <property type="entry name" value="Lactamase_B"/>
    <property type="match status" value="1"/>
</dbReference>
<dbReference type="InterPro" id="IPR036866">
    <property type="entry name" value="RibonucZ/Hydroxyglut_hydro"/>
</dbReference>
<evidence type="ECO:0000259" key="1">
    <source>
        <dbReference type="SMART" id="SM00849"/>
    </source>
</evidence>
<dbReference type="PANTHER" id="PTHR43546">
    <property type="entry name" value="UPF0173 METAL-DEPENDENT HYDROLASE MJ1163-RELATED"/>
    <property type="match status" value="1"/>
</dbReference>
<protein>
    <submittedName>
        <fullName evidence="2">MBL fold metallo-hydrolase</fullName>
    </submittedName>
</protein>
<gene>
    <name evidence="2" type="ORF">ACFL27_06225</name>
</gene>